<dbReference type="EMBL" id="GG738924">
    <property type="protein sequence ID" value="EFC36916.1"/>
    <property type="molecule type" value="Genomic_DNA"/>
</dbReference>
<dbReference type="VEuPathDB" id="AmoebaDB:NAEGRDRAFT_75450"/>
<feature type="domain" description="RING-type" evidence="3">
    <location>
        <begin position="282"/>
        <end position="329"/>
    </location>
</feature>
<feature type="domain" description="SWIM-type" evidence="4">
    <location>
        <begin position="192"/>
        <end position="224"/>
    </location>
</feature>
<protein>
    <submittedName>
        <fullName evidence="5">Predicted protein</fullName>
    </submittedName>
</protein>
<dbReference type="STRING" id="5762.D2W238"/>
<feature type="region of interest" description="Disordered" evidence="2">
    <location>
        <begin position="380"/>
        <end position="401"/>
    </location>
</feature>
<dbReference type="InterPro" id="IPR013083">
    <property type="entry name" value="Znf_RING/FYVE/PHD"/>
</dbReference>
<dbReference type="GO" id="GO:0008270">
    <property type="term" value="F:zinc ion binding"/>
    <property type="evidence" value="ECO:0007669"/>
    <property type="project" value="UniProtKB-KW"/>
</dbReference>
<dbReference type="eggNOG" id="ENOG502RZA9">
    <property type="taxonomic scope" value="Eukaryota"/>
</dbReference>
<sequence>MHQTDHHHSTATSSSGSFKVFYSDLDLWALTVDQLKQHMKDLGIYHGCSHLRKEELIEKIKEFNHLVEEHHHDHHGEKRKHNDSELKKEESPKKEKVSDDILEEDLLHPHSFSSLSISKKEEPAEVAATTHHHISSHKSKEHRKRRFVSSCPIKTQERIERALTQKLFLIERKVNSAHEQTFVVMGTTGNVYDVVIGEEPSCNCPDAENGNLCKHVLFVLLKVLRIEESSYLIYQHALLPSELEEIFKKAPANNSMANSQAIATYKHLKGEEERNPFITSNCPICCDGFSQLDEQKEAGYCHCCGVNVHADCLKAWKGFNKEYPCPICKASKMGEGGGVAAASHHHSNNNQAKMNEGYLNLSEFQPEITTTEREYVHSSRWNQRYGYNDDESSSNQEDDEY</sequence>
<dbReference type="InParanoid" id="D2W238"/>
<keyword evidence="1" id="KW-0479">Metal-binding</keyword>
<dbReference type="PROSITE" id="PS50966">
    <property type="entry name" value="ZF_SWIM"/>
    <property type="match status" value="1"/>
</dbReference>
<feature type="region of interest" description="Disordered" evidence="2">
    <location>
        <begin position="69"/>
        <end position="100"/>
    </location>
</feature>
<dbReference type="RefSeq" id="XP_002669660.1">
    <property type="nucleotide sequence ID" value="XM_002669614.1"/>
</dbReference>
<proteinExistence type="predicted"/>
<evidence type="ECO:0000256" key="2">
    <source>
        <dbReference type="SAM" id="MobiDB-lite"/>
    </source>
</evidence>
<dbReference type="AlphaFoldDB" id="D2W238"/>
<feature type="region of interest" description="Disordered" evidence="2">
    <location>
        <begin position="113"/>
        <end position="147"/>
    </location>
</feature>
<evidence type="ECO:0000313" key="6">
    <source>
        <dbReference type="Proteomes" id="UP000006671"/>
    </source>
</evidence>
<dbReference type="KEGG" id="ngr:NAEGRDRAFT_75450"/>
<keyword evidence="6" id="KW-1185">Reference proteome</keyword>
<keyword evidence="1" id="KW-0863">Zinc-finger</keyword>
<evidence type="ECO:0000313" key="5">
    <source>
        <dbReference type="EMBL" id="EFC36916.1"/>
    </source>
</evidence>
<dbReference type="OrthoDB" id="2122982at2759"/>
<evidence type="ECO:0000259" key="3">
    <source>
        <dbReference type="PROSITE" id="PS50089"/>
    </source>
</evidence>
<dbReference type="PROSITE" id="PS50089">
    <property type="entry name" value="ZF_RING_2"/>
    <property type="match status" value="1"/>
</dbReference>
<evidence type="ECO:0000256" key="1">
    <source>
        <dbReference type="PROSITE-ProRule" id="PRU00175"/>
    </source>
</evidence>
<dbReference type="Gene3D" id="3.30.40.10">
    <property type="entry name" value="Zinc/RING finger domain, C3HC4 (zinc finger)"/>
    <property type="match status" value="1"/>
</dbReference>
<dbReference type="Proteomes" id="UP000006671">
    <property type="component" value="Unassembled WGS sequence"/>
</dbReference>
<dbReference type="GO" id="GO:0061630">
    <property type="term" value="F:ubiquitin protein ligase activity"/>
    <property type="evidence" value="ECO:0007669"/>
    <property type="project" value="InterPro"/>
</dbReference>
<reference evidence="5 6" key="1">
    <citation type="journal article" date="2010" name="Cell">
        <title>The genome of Naegleria gruberi illuminates early eukaryotic versatility.</title>
        <authorList>
            <person name="Fritz-Laylin L.K."/>
            <person name="Prochnik S.E."/>
            <person name="Ginger M.L."/>
            <person name="Dacks J.B."/>
            <person name="Carpenter M.L."/>
            <person name="Field M.C."/>
            <person name="Kuo A."/>
            <person name="Paredez A."/>
            <person name="Chapman J."/>
            <person name="Pham J."/>
            <person name="Shu S."/>
            <person name="Neupane R."/>
            <person name="Cipriano M."/>
            <person name="Mancuso J."/>
            <person name="Tu H."/>
            <person name="Salamov A."/>
            <person name="Lindquist E."/>
            <person name="Shapiro H."/>
            <person name="Lucas S."/>
            <person name="Grigoriev I.V."/>
            <person name="Cande W.Z."/>
            <person name="Fulton C."/>
            <person name="Rokhsar D.S."/>
            <person name="Dawson S.C."/>
        </authorList>
    </citation>
    <scope>NUCLEOTIDE SEQUENCE [LARGE SCALE GENOMIC DNA]</scope>
    <source>
        <strain evidence="5 6">NEG-M</strain>
    </source>
</reference>
<name>D2W238_NAEGR</name>
<feature type="compositionally biased region" description="Acidic residues" evidence="2">
    <location>
        <begin position="388"/>
        <end position="401"/>
    </location>
</feature>
<dbReference type="GeneID" id="8856116"/>
<accession>D2W238</accession>
<dbReference type="PANTHER" id="PTHR21540:SF0">
    <property type="entry name" value="PHD FAMILY PROTEIN"/>
    <property type="match status" value="1"/>
</dbReference>
<dbReference type="SUPFAM" id="SSF57850">
    <property type="entry name" value="RING/U-box"/>
    <property type="match status" value="1"/>
</dbReference>
<gene>
    <name evidence="5" type="ORF">NAEGRDRAFT_75450</name>
</gene>
<feature type="compositionally biased region" description="Basic and acidic residues" evidence="2">
    <location>
        <begin position="69"/>
        <end position="99"/>
    </location>
</feature>
<keyword evidence="1" id="KW-0862">Zinc</keyword>
<evidence type="ECO:0000259" key="4">
    <source>
        <dbReference type="PROSITE" id="PS50966"/>
    </source>
</evidence>
<dbReference type="PANTHER" id="PTHR21540">
    <property type="entry name" value="RING FINGER AND SWIM DOMAIN-CONTAINING PROTEIN 2"/>
    <property type="match status" value="1"/>
</dbReference>
<dbReference type="InterPro" id="IPR007527">
    <property type="entry name" value="Znf_SWIM"/>
</dbReference>
<dbReference type="InterPro" id="IPR039903">
    <property type="entry name" value="Zswim2"/>
</dbReference>
<feature type="compositionally biased region" description="Basic residues" evidence="2">
    <location>
        <begin position="130"/>
        <end position="147"/>
    </location>
</feature>
<organism evidence="6">
    <name type="scientific">Naegleria gruberi</name>
    <name type="common">Amoeba</name>
    <dbReference type="NCBI Taxonomy" id="5762"/>
    <lineage>
        <taxon>Eukaryota</taxon>
        <taxon>Discoba</taxon>
        <taxon>Heterolobosea</taxon>
        <taxon>Tetramitia</taxon>
        <taxon>Eutetramitia</taxon>
        <taxon>Vahlkampfiidae</taxon>
        <taxon>Naegleria</taxon>
    </lineage>
</organism>
<dbReference type="Pfam" id="PF04434">
    <property type="entry name" value="SWIM"/>
    <property type="match status" value="1"/>
</dbReference>
<dbReference type="InterPro" id="IPR001841">
    <property type="entry name" value="Znf_RING"/>
</dbReference>